<keyword evidence="11 14" id="KW-0503">Monooxygenase</keyword>
<dbReference type="PANTHER" id="PTHR47955">
    <property type="entry name" value="CYTOCHROME P450 FAMILY 71 PROTEIN"/>
    <property type="match status" value="1"/>
</dbReference>
<comment type="pathway">
    <text evidence="3">Secondary metabolite biosynthesis.</text>
</comment>
<dbReference type="Gene3D" id="1.10.630.10">
    <property type="entry name" value="Cytochrome P450"/>
    <property type="match status" value="1"/>
</dbReference>
<evidence type="ECO:0000256" key="6">
    <source>
        <dbReference type="ARBA" id="ARBA00022692"/>
    </source>
</evidence>
<evidence type="ECO:0000256" key="11">
    <source>
        <dbReference type="ARBA" id="ARBA00023033"/>
    </source>
</evidence>
<evidence type="ECO:0000256" key="14">
    <source>
        <dbReference type="RuleBase" id="RU000461"/>
    </source>
</evidence>
<keyword evidence="12 15" id="KW-0472">Membrane</keyword>
<protein>
    <submittedName>
        <fullName evidence="16">Indolin-2-one monooxygenase</fullName>
    </submittedName>
</protein>
<evidence type="ECO:0000256" key="2">
    <source>
        <dbReference type="ARBA" id="ARBA00004370"/>
    </source>
</evidence>
<evidence type="ECO:0000256" key="9">
    <source>
        <dbReference type="ARBA" id="ARBA00023002"/>
    </source>
</evidence>
<keyword evidence="6 15" id="KW-0812">Transmembrane</keyword>
<comment type="similarity">
    <text evidence="4 14">Belongs to the cytochrome P450 family.</text>
</comment>
<gene>
    <name evidence="16" type="primary">CYP71C2_0</name>
    <name evidence="16" type="ORF">Zm00014a_017776</name>
</gene>
<keyword evidence="5 13" id="KW-0349">Heme</keyword>
<dbReference type="InterPro" id="IPR001128">
    <property type="entry name" value="Cyt_P450"/>
</dbReference>
<comment type="cofactor">
    <cofactor evidence="1 13">
        <name>heme</name>
        <dbReference type="ChEBI" id="CHEBI:30413"/>
    </cofactor>
</comment>
<feature type="binding site" description="axial binding residue" evidence="13">
    <location>
        <position position="485"/>
    </location>
    <ligand>
        <name>heme</name>
        <dbReference type="ChEBI" id="CHEBI:30413"/>
    </ligand>
    <ligandPart>
        <name>Fe</name>
        <dbReference type="ChEBI" id="CHEBI:18248"/>
    </ligandPart>
</feature>
<keyword evidence="9 14" id="KW-0560">Oxidoreductase</keyword>
<dbReference type="EMBL" id="NCVQ01000002">
    <property type="protein sequence ID" value="PWZ43856.1"/>
    <property type="molecule type" value="Genomic_DNA"/>
</dbReference>
<keyword evidence="8 15" id="KW-1133">Transmembrane helix</keyword>
<dbReference type="InterPro" id="IPR036396">
    <property type="entry name" value="Cyt_P450_sf"/>
</dbReference>
<dbReference type="AlphaFoldDB" id="A0A3L6G6B5"/>
<evidence type="ECO:0000256" key="4">
    <source>
        <dbReference type="ARBA" id="ARBA00010617"/>
    </source>
</evidence>
<dbReference type="InterPro" id="IPR002401">
    <property type="entry name" value="Cyt_P450_E_grp-I"/>
</dbReference>
<evidence type="ECO:0000256" key="12">
    <source>
        <dbReference type="ARBA" id="ARBA00023136"/>
    </source>
</evidence>
<sequence>MAEVVVLDKLVGGDSPAATTFRPLLLCLLTIFFFLLLRYLSAGAGPSRARLPPSPPGLPLIGHAHLIGALPHVSLRGLAARKGCEDLMVVRLGAVPTLVASSARAAQAVLRTHDQSFASRARSRVGEVLTCGYSDVVFAPYGEQWRQCKKLVTTHLLSAKKVQSYRAARHEEVGLVIDRIHGAAAGLEAVNMSEILSKFANDMVCRAVAGRSFRVEGRDRIFRDLIAQAFDILGGINLESFYPGLANAAGGVLLWPALRKAEKLRDRWSELLDKLIEQHSSGEGAGEDEQETDFIHVLLAVEEEYGLTRDNIRGILSDMFIYTSALFARLGQQNMFAAGTDTTFLLLEFAMAELMLHQDVMAKLQAEVRKSPPNKGQTTVVIGEDDALVGTTTYLKAVIKETLRLHPPVPLLVPHLSQEDCDVDGYTIPSGMPLLVNAWAIGRDHRLWDAAEEFVPERFVRGGGGVDFRGMDFEFLPFGSGRRMCPGVNFALASTEILLANLVFHFDWELPRGVDTVDMAEVFKLTVSRKHELLLSPRAARGT</sequence>
<dbReference type="CDD" id="cd11072">
    <property type="entry name" value="CYP71-like"/>
    <property type="match status" value="1"/>
</dbReference>
<dbReference type="FunFam" id="1.10.630.10:FF:000055">
    <property type="entry name" value="Cytochrome P450 71A26"/>
    <property type="match status" value="1"/>
</dbReference>
<dbReference type="PRINTS" id="PR00463">
    <property type="entry name" value="EP450I"/>
</dbReference>
<evidence type="ECO:0000313" key="16">
    <source>
        <dbReference type="EMBL" id="PWZ43856.1"/>
    </source>
</evidence>
<evidence type="ECO:0000256" key="1">
    <source>
        <dbReference type="ARBA" id="ARBA00001971"/>
    </source>
</evidence>
<dbReference type="Proteomes" id="UP000251960">
    <property type="component" value="Chromosome 10"/>
</dbReference>
<evidence type="ECO:0000256" key="3">
    <source>
        <dbReference type="ARBA" id="ARBA00005179"/>
    </source>
</evidence>
<dbReference type="Pfam" id="PF00067">
    <property type="entry name" value="p450"/>
    <property type="match status" value="2"/>
</dbReference>
<dbReference type="GO" id="GO:0016020">
    <property type="term" value="C:membrane"/>
    <property type="evidence" value="ECO:0007669"/>
    <property type="project" value="UniProtKB-SubCell"/>
</dbReference>
<reference evidence="16" key="1">
    <citation type="journal article" date="2018" name="Nat. Genet.">
        <title>Extensive intraspecific gene order and gene structural variations between Mo17 and other maize genomes.</title>
        <authorList>
            <person name="Sun S."/>
            <person name="Zhou Y."/>
            <person name="Chen J."/>
            <person name="Shi J."/>
            <person name="Zhao H."/>
            <person name="Zhao H."/>
            <person name="Song W."/>
            <person name="Zhang M."/>
            <person name="Cui Y."/>
            <person name="Dong X."/>
            <person name="Liu H."/>
            <person name="Ma X."/>
            <person name="Jiao Y."/>
            <person name="Wang B."/>
            <person name="Wei X."/>
            <person name="Stein J.C."/>
            <person name="Glaubitz J.C."/>
            <person name="Lu F."/>
            <person name="Yu G."/>
            <person name="Liang C."/>
            <person name="Fengler K."/>
            <person name="Li B."/>
            <person name="Rafalski A."/>
            <person name="Schnable P.S."/>
            <person name="Ware D.H."/>
            <person name="Buckler E.S."/>
            <person name="Lai J."/>
        </authorList>
    </citation>
    <scope>NUCLEOTIDE SEQUENCE [LARGE SCALE GENOMIC DNA]</scope>
    <source>
        <tissue evidence="16">Seedling</tissue>
    </source>
</reference>
<name>A0A3L6G6B5_MAIZE</name>
<dbReference type="PROSITE" id="PS00086">
    <property type="entry name" value="CYTOCHROME_P450"/>
    <property type="match status" value="1"/>
</dbReference>
<evidence type="ECO:0000256" key="15">
    <source>
        <dbReference type="SAM" id="Phobius"/>
    </source>
</evidence>
<dbReference type="PANTHER" id="PTHR47955:SF14">
    <property type="entry name" value="OS01G0543600 PROTEIN"/>
    <property type="match status" value="1"/>
</dbReference>
<dbReference type="GO" id="GO:0004497">
    <property type="term" value="F:monooxygenase activity"/>
    <property type="evidence" value="ECO:0007669"/>
    <property type="project" value="UniProtKB-KW"/>
</dbReference>
<comment type="caution">
    <text evidence="16">The sequence shown here is derived from an EMBL/GenBank/DDBJ whole genome shotgun (WGS) entry which is preliminary data.</text>
</comment>
<keyword evidence="7 13" id="KW-0479">Metal-binding</keyword>
<feature type="transmembrane region" description="Helical" evidence="15">
    <location>
        <begin position="20"/>
        <end position="40"/>
    </location>
</feature>
<keyword evidence="10 13" id="KW-0408">Iron</keyword>
<dbReference type="GO" id="GO:0016705">
    <property type="term" value="F:oxidoreductase activity, acting on paired donors, with incorporation or reduction of molecular oxygen"/>
    <property type="evidence" value="ECO:0007669"/>
    <property type="project" value="InterPro"/>
</dbReference>
<dbReference type="InterPro" id="IPR017972">
    <property type="entry name" value="Cyt_P450_CS"/>
</dbReference>
<dbReference type="SUPFAM" id="SSF48264">
    <property type="entry name" value="Cytochrome P450"/>
    <property type="match status" value="1"/>
</dbReference>
<organism evidence="16">
    <name type="scientific">Zea mays</name>
    <name type="common">Maize</name>
    <dbReference type="NCBI Taxonomy" id="4577"/>
    <lineage>
        <taxon>Eukaryota</taxon>
        <taxon>Viridiplantae</taxon>
        <taxon>Streptophyta</taxon>
        <taxon>Embryophyta</taxon>
        <taxon>Tracheophyta</taxon>
        <taxon>Spermatophyta</taxon>
        <taxon>Magnoliopsida</taxon>
        <taxon>Liliopsida</taxon>
        <taxon>Poales</taxon>
        <taxon>Poaceae</taxon>
        <taxon>PACMAD clade</taxon>
        <taxon>Panicoideae</taxon>
        <taxon>Andropogonodae</taxon>
        <taxon>Andropogoneae</taxon>
        <taxon>Tripsacinae</taxon>
        <taxon>Zea</taxon>
    </lineage>
</organism>
<dbReference type="GO" id="GO:0005506">
    <property type="term" value="F:iron ion binding"/>
    <property type="evidence" value="ECO:0007669"/>
    <property type="project" value="InterPro"/>
</dbReference>
<evidence type="ECO:0000256" key="8">
    <source>
        <dbReference type="ARBA" id="ARBA00022989"/>
    </source>
</evidence>
<evidence type="ECO:0000256" key="13">
    <source>
        <dbReference type="PIRSR" id="PIRSR602401-1"/>
    </source>
</evidence>
<evidence type="ECO:0000256" key="7">
    <source>
        <dbReference type="ARBA" id="ARBA00022723"/>
    </source>
</evidence>
<dbReference type="PRINTS" id="PR00385">
    <property type="entry name" value="P450"/>
</dbReference>
<proteinExistence type="inferred from homology"/>
<comment type="subcellular location">
    <subcellularLocation>
        <location evidence="2">Membrane</location>
    </subcellularLocation>
</comment>
<dbReference type="GO" id="GO:0020037">
    <property type="term" value="F:heme binding"/>
    <property type="evidence" value="ECO:0007669"/>
    <property type="project" value="InterPro"/>
</dbReference>
<accession>A0A3L6G6B5</accession>
<evidence type="ECO:0000256" key="10">
    <source>
        <dbReference type="ARBA" id="ARBA00023004"/>
    </source>
</evidence>
<evidence type="ECO:0000256" key="5">
    <source>
        <dbReference type="ARBA" id="ARBA00022617"/>
    </source>
</evidence>